<comment type="subcellular location">
    <subcellularLocation>
        <location evidence="12">Cytoplasm</location>
    </subcellularLocation>
</comment>
<evidence type="ECO:0000256" key="11">
    <source>
        <dbReference type="ARBA" id="ARBA00031800"/>
    </source>
</evidence>
<feature type="binding site" evidence="12">
    <location>
        <position position="125"/>
    </location>
    <ligand>
        <name>FAD</name>
        <dbReference type="ChEBI" id="CHEBI:57692"/>
    </ligand>
</feature>
<dbReference type="HAMAP" id="MF_00129">
    <property type="entry name" value="MnmG_GidA"/>
    <property type="match status" value="1"/>
</dbReference>
<dbReference type="Pfam" id="PF21680">
    <property type="entry name" value="GIDA_C_1st"/>
    <property type="match status" value="1"/>
</dbReference>
<evidence type="ECO:0000256" key="12">
    <source>
        <dbReference type="HAMAP-Rule" id="MF_00129"/>
    </source>
</evidence>
<comment type="subunit">
    <text evidence="10 12">Homodimer. Heterotetramer of two MnmE and two MnmG subunits.</text>
</comment>
<dbReference type="Gene3D" id="1.10.150.570">
    <property type="entry name" value="GidA associated domain, C-terminal subdomain"/>
    <property type="match status" value="1"/>
</dbReference>
<dbReference type="GO" id="GO:0030488">
    <property type="term" value="P:tRNA methylation"/>
    <property type="evidence" value="ECO:0007669"/>
    <property type="project" value="TreeGrafter"/>
</dbReference>
<accession>A0A451DAU5</accession>
<evidence type="ECO:0000256" key="8">
    <source>
        <dbReference type="ARBA" id="ARBA00022827"/>
    </source>
</evidence>
<keyword evidence="6 12" id="KW-0285">Flavoprotein</keyword>
<evidence type="ECO:0000259" key="13">
    <source>
        <dbReference type="SMART" id="SM01228"/>
    </source>
</evidence>
<dbReference type="OrthoDB" id="9815560at2"/>
<dbReference type="InterPro" id="IPR020595">
    <property type="entry name" value="MnmG-rel_CS"/>
</dbReference>
<dbReference type="RefSeq" id="WP_154061360.1">
    <property type="nucleotide sequence ID" value="NZ_LR217717.1"/>
</dbReference>
<dbReference type="FunFam" id="3.50.50.60:FF:000002">
    <property type="entry name" value="tRNA uridine 5-carboxymethylaminomethyl modification enzyme MnmG"/>
    <property type="match status" value="1"/>
</dbReference>
<evidence type="ECO:0000256" key="6">
    <source>
        <dbReference type="ARBA" id="ARBA00022630"/>
    </source>
</evidence>
<comment type="function">
    <text evidence="2 12">NAD-binding protein involved in the addition of a carboxymethylaminomethyl (cmnm) group at the wobble position (U34) of certain tRNAs, forming tRNA-cmnm(5)s(2)U34.</text>
</comment>
<dbReference type="InterPro" id="IPR002218">
    <property type="entry name" value="MnmG-rel"/>
</dbReference>
<dbReference type="NCBIfam" id="TIGR00136">
    <property type="entry name" value="mnmG_gidA"/>
    <property type="match status" value="1"/>
</dbReference>
<gene>
    <name evidence="12 14" type="primary">mnmG</name>
    <name evidence="12" type="synonym">gidA</name>
    <name evidence="14" type="ORF">BUCILAFE3058_001</name>
</gene>
<evidence type="ECO:0000313" key="15">
    <source>
        <dbReference type="Proteomes" id="UP000294349"/>
    </source>
</evidence>
<evidence type="ECO:0000256" key="10">
    <source>
        <dbReference type="ARBA" id="ARBA00025948"/>
    </source>
</evidence>
<dbReference type="InterPro" id="IPR044920">
    <property type="entry name" value="MnmG_C_subdom_sf"/>
</dbReference>
<dbReference type="AlphaFoldDB" id="A0A451DAU5"/>
<dbReference type="GO" id="GO:0050660">
    <property type="term" value="F:flavin adenine dinucleotide binding"/>
    <property type="evidence" value="ECO:0007669"/>
    <property type="project" value="UniProtKB-UniRule"/>
</dbReference>
<dbReference type="Pfam" id="PF13932">
    <property type="entry name" value="SAM_GIDA_C"/>
    <property type="match status" value="1"/>
</dbReference>
<dbReference type="Proteomes" id="UP000294349">
    <property type="component" value="Chromosome"/>
</dbReference>
<dbReference type="InterPro" id="IPR049312">
    <property type="entry name" value="GIDA_C_N"/>
</dbReference>
<evidence type="ECO:0000256" key="5">
    <source>
        <dbReference type="ARBA" id="ARBA00022490"/>
    </source>
</evidence>
<dbReference type="PANTHER" id="PTHR11806">
    <property type="entry name" value="GLUCOSE INHIBITED DIVISION PROTEIN A"/>
    <property type="match status" value="1"/>
</dbReference>
<evidence type="ECO:0000256" key="7">
    <source>
        <dbReference type="ARBA" id="ARBA00022694"/>
    </source>
</evidence>
<comment type="similarity">
    <text evidence="3 12">Belongs to the MnmG family.</text>
</comment>
<proteinExistence type="inferred from homology"/>
<feature type="binding site" evidence="12">
    <location>
        <begin position="13"/>
        <end position="18"/>
    </location>
    <ligand>
        <name>FAD</name>
        <dbReference type="ChEBI" id="CHEBI:57692"/>
    </ligand>
</feature>
<protein>
    <recommendedName>
        <fullName evidence="4 12">tRNA uridine 5-carboxymethylaminomethyl modification enzyme MnmG</fullName>
    </recommendedName>
    <alternativeName>
        <fullName evidence="11 12">Glucose-inhibited division protein A</fullName>
    </alternativeName>
</protein>
<dbReference type="GO" id="GO:0002098">
    <property type="term" value="P:tRNA wobble uridine modification"/>
    <property type="evidence" value="ECO:0007669"/>
    <property type="project" value="InterPro"/>
</dbReference>
<feature type="binding site" evidence="12">
    <location>
        <begin position="273"/>
        <end position="287"/>
    </location>
    <ligand>
        <name>NAD(+)</name>
        <dbReference type="ChEBI" id="CHEBI:57540"/>
    </ligand>
</feature>
<dbReference type="GO" id="GO:0005829">
    <property type="term" value="C:cytosol"/>
    <property type="evidence" value="ECO:0007669"/>
    <property type="project" value="TreeGrafter"/>
</dbReference>
<dbReference type="EMBL" id="LR217717">
    <property type="protein sequence ID" value="VFP83459.1"/>
    <property type="molecule type" value="Genomic_DNA"/>
</dbReference>
<feature type="domain" description="tRNA uridine 5-carboxymethylaminomethyl modification enzyme C-terminal subdomain" evidence="13">
    <location>
        <begin position="550"/>
        <end position="621"/>
    </location>
</feature>
<dbReference type="SUPFAM" id="SSF51905">
    <property type="entry name" value="FAD/NAD(P)-binding domain"/>
    <property type="match status" value="1"/>
</dbReference>
<name>A0A451DAU5_9GAMM</name>
<dbReference type="FunFam" id="1.10.150.570:FF:000001">
    <property type="entry name" value="tRNA uridine 5-carboxymethylaminomethyl modification enzyme MnmG"/>
    <property type="match status" value="1"/>
</dbReference>
<dbReference type="Pfam" id="PF01134">
    <property type="entry name" value="GIDA"/>
    <property type="match status" value="1"/>
</dbReference>
<keyword evidence="5 12" id="KW-0963">Cytoplasm</keyword>
<feature type="binding site" evidence="12">
    <location>
        <position position="180"/>
    </location>
    <ligand>
        <name>FAD</name>
        <dbReference type="ChEBI" id="CHEBI:57692"/>
    </ligand>
</feature>
<evidence type="ECO:0000256" key="1">
    <source>
        <dbReference type="ARBA" id="ARBA00001974"/>
    </source>
</evidence>
<dbReference type="Gene3D" id="1.10.10.1800">
    <property type="entry name" value="tRNA uridine 5-carboxymethylaminomethyl modification enzyme MnmG/GidA"/>
    <property type="match status" value="1"/>
</dbReference>
<reference evidence="14 15" key="1">
    <citation type="submission" date="2019-02" db="EMBL/GenBank/DDBJ databases">
        <authorList>
            <person name="Manzano-Marin A."/>
            <person name="Manzano-Marin A."/>
        </authorList>
    </citation>
    <scope>NUCLEOTIDE SEQUENCE [LARGE SCALE GENOMIC DNA]</scope>
    <source>
        <strain evidence="14 15">BuCilaricifoliae</strain>
    </source>
</reference>
<comment type="cofactor">
    <cofactor evidence="1 12">
        <name>FAD</name>
        <dbReference type="ChEBI" id="CHEBI:57692"/>
    </cofactor>
</comment>
<dbReference type="SMART" id="SM01228">
    <property type="entry name" value="GIDA_assoc_3"/>
    <property type="match status" value="1"/>
</dbReference>
<dbReference type="InterPro" id="IPR047001">
    <property type="entry name" value="MnmG_C_subdom"/>
</dbReference>
<dbReference type="Gene3D" id="3.50.50.60">
    <property type="entry name" value="FAD/NAD(P)-binding domain"/>
    <property type="match status" value="2"/>
</dbReference>
<keyword evidence="7 12" id="KW-0819">tRNA processing</keyword>
<keyword evidence="9 12" id="KW-0520">NAD</keyword>
<dbReference type="PANTHER" id="PTHR11806:SF0">
    <property type="entry name" value="PROTEIN MTO1 HOMOLOG, MITOCHONDRIAL"/>
    <property type="match status" value="1"/>
</dbReference>
<dbReference type="InterPro" id="IPR026904">
    <property type="entry name" value="MnmG_C"/>
</dbReference>
<organism evidence="14 15">
    <name type="scientific">Buchnera aphidicola</name>
    <name type="common">Cinara laricifoliae</name>
    <dbReference type="NCBI Taxonomy" id="2518977"/>
    <lineage>
        <taxon>Bacteria</taxon>
        <taxon>Pseudomonadati</taxon>
        <taxon>Pseudomonadota</taxon>
        <taxon>Gammaproteobacteria</taxon>
        <taxon>Enterobacterales</taxon>
        <taxon>Erwiniaceae</taxon>
        <taxon>Buchnera</taxon>
    </lineage>
</organism>
<keyword evidence="8 12" id="KW-0274">FAD</keyword>
<evidence type="ECO:0000313" key="14">
    <source>
        <dbReference type="EMBL" id="VFP83459.1"/>
    </source>
</evidence>
<feature type="binding site" evidence="12">
    <location>
        <position position="370"/>
    </location>
    <ligand>
        <name>FAD</name>
        <dbReference type="ChEBI" id="CHEBI:57692"/>
    </ligand>
</feature>
<evidence type="ECO:0000256" key="2">
    <source>
        <dbReference type="ARBA" id="ARBA00003717"/>
    </source>
</evidence>
<evidence type="ECO:0000256" key="3">
    <source>
        <dbReference type="ARBA" id="ARBA00007653"/>
    </source>
</evidence>
<sequence length="628" mass="71375">MVFYEKFDIIVIGGGHAGTEAASASSRMGQKTLLLTQNIDTIGALSCNPAIGGLGKSQLVKEIDAMGGLMARVIDYAGIQFKKLNSRKGSAVQSTRAQADRSLYKKKMQYFLKNQNNLTILEKEVLDLIIKDDQVHGVITHDGNYFKSSIVILTTGTFLNGKMYIGSKILSGGRRGDVNSLKLAKNLKKYPFRIGRLKTGTPPRLHINTINFNDLEVQRGDEPTPCFSFTGNILQHPKQVSCYITYTNLNTHKLIKENLYNSPLYNGVITGIGPRYCPSIEDKVVRFPDKNRHQIFLEPEGINSEIIYPNGISTSLSVELQKKIVQSIKGLEKAQIVHPGYAVEYDFFDPRDLKMTLESKIIKNLFLAGQINGTTGYEEAGAQGLLAGINAALFVQKKDPWYPKRDQAYMGVLIDDLCNKGTLEPYRMFTARAEYRLLLRENNADDRLTQIGYELGLVTCKQWSVFSKKKIKIKQECQRLKNIIITPKLVNRFFKHKNLNITLRKDCTAFDFLRRPNITYDILIKFINCFISDKLFIKNKIIIDEIETKSKYYGYIQRQKKEVKKNIRYEYMKLSSIKDYTCINGLSNEVITKLNEYRPYSLGQASRIPGITPTAISILLIFLKKMKY</sequence>
<dbReference type="InterPro" id="IPR040131">
    <property type="entry name" value="MnmG_N"/>
</dbReference>
<evidence type="ECO:0000256" key="4">
    <source>
        <dbReference type="ARBA" id="ARBA00020461"/>
    </source>
</evidence>
<evidence type="ECO:0000256" key="9">
    <source>
        <dbReference type="ARBA" id="ARBA00023027"/>
    </source>
</evidence>
<dbReference type="InterPro" id="IPR036188">
    <property type="entry name" value="FAD/NAD-bd_sf"/>
</dbReference>
<dbReference type="PROSITE" id="PS01281">
    <property type="entry name" value="GIDA_2"/>
    <property type="match status" value="1"/>
</dbReference>
<dbReference type="InterPro" id="IPR004416">
    <property type="entry name" value="MnmG"/>
</dbReference>
<dbReference type="FunFam" id="3.50.50.60:FF:000010">
    <property type="entry name" value="tRNA uridine 5-carboxymethylaminomethyl modification enzyme MnmG"/>
    <property type="match status" value="1"/>
</dbReference>
<dbReference type="PROSITE" id="PS01280">
    <property type="entry name" value="GIDA_1"/>
    <property type="match status" value="1"/>
</dbReference>